<protein>
    <submittedName>
        <fullName evidence="2">Uncharacterized protein</fullName>
    </submittedName>
</protein>
<organism evidence="2 3">
    <name type="scientific">Prorocentrum cordatum</name>
    <dbReference type="NCBI Taxonomy" id="2364126"/>
    <lineage>
        <taxon>Eukaryota</taxon>
        <taxon>Sar</taxon>
        <taxon>Alveolata</taxon>
        <taxon>Dinophyceae</taxon>
        <taxon>Prorocentrales</taxon>
        <taxon>Prorocentraceae</taxon>
        <taxon>Prorocentrum</taxon>
    </lineage>
</organism>
<keyword evidence="3" id="KW-1185">Reference proteome</keyword>
<dbReference type="EMBL" id="CAUYUJ010003783">
    <property type="protein sequence ID" value="CAK0806803.1"/>
    <property type="molecule type" value="Genomic_DNA"/>
</dbReference>
<gene>
    <name evidence="2" type="ORF">PCOR1329_LOCUS12903</name>
</gene>
<evidence type="ECO:0000256" key="1">
    <source>
        <dbReference type="SAM" id="MobiDB-lite"/>
    </source>
</evidence>
<dbReference type="Proteomes" id="UP001189429">
    <property type="component" value="Unassembled WGS sequence"/>
</dbReference>
<accession>A0ABN9QP66</accession>
<reference evidence="2" key="1">
    <citation type="submission" date="2023-10" db="EMBL/GenBank/DDBJ databases">
        <authorList>
            <person name="Chen Y."/>
            <person name="Shah S."/>
            <person name="Dougan E. K."/>
            <person name="Thang M."/>
            <person name="Chan C."/>
        </authorList>
    </citation>
    <scope>NUCLEOTIDE SEQUENCE [LARGE SCALE GENOMIC DNA]</scope>
</reference>
<evidence type="ECO:0000313" key="3">
    <source>
        <dbReference type="Proteomes" id="UP001189429"/>
    </source>
</evidence>
<evidence type="ECO:0000313" key="2">
    <source>
        <dbReference type="EMBL" id="CAK0806803.1"/>
    </source>
</evidence>
<name>A0ABN9QP66_9DINO</name>
<feature type="region of interest" description="Disordered" evidence="1">
    <location>
        <begin position="1"/>
        <end position="83"/>
    </location>
</feature>
<feature type="region of interest" description="Disordered" evidence="1">
    <location>
        <begin position="122"/>
        <end position="173"/>
    </location>
</feature>
<comment type="caution">
    <text evidence="2">The sequence shown here is derived from an EMBL/GenBank/DDBJ whole genome shotgun (WGS) entry which is preliminary data.</text>
</comment>
<feature type="compositionally biased region" description="Gly residues" evidence="1">
    <location>
        <begin position="137"/>
        <end position="147"/>
    </location>
</feature>
<proteinExistence type="predicted"/>
<feature type="compositionally biased region" description="Basic residues" evidence="1">
    <location>
        <begin position="35"/>
        <end position="51"/>
    </location>
</feature>
<feature type="compositionally biased region" description="Basic and acidic residues" evidence="1">
    <location>
        <begin position="154"/>
        <end position="163"/>
    </location>
</feature>
<sequence length="173" mass="19139">MRISTETQAANKSAYTQRTVTGGEGEGEEGEEKRRTGRTRRERKMKRRRTRIMPQMIGKEEDRHQCFNWPSSEPTDDRSKRAINPTPIAWIELGSSPRTRIQLAVCRSAGRPNRLGTAAVATSVNINTSSRREEGGRGGGGGGGGGGGRRRRRTPEVGPERTWNRPGRNGTEP</sequence>
<feature type="compositionally biased region" description="Polar residues" evidence="1">
    <location>
        <begin position="1"/>
        <end position="17"/>
    </location>
</feature>